<feature type="domain" description="Ig-like" evidence="4">
    <location>
        <begin position="209"/>
        <end position="289"/>
    </location>
</feature>
<evidence type="ECO:0000313" key="6">
    <source>
        <dbReference type="Proteomes" id="UP000018468"/>
    </source>
</evidence>
<dbReference type="GeneTree" id="ENSGT00940000156511"/>
<dbReference type="InParanoid" id="W5LVH7"/>
<reference evidence="6" key="1">
    <citation type="submission" date="2011-12" db="EMBL/GenBank/DDBJ databases">
        <title>The Draft Genome of Lepisosteus oculatus.</title>
        <authorList>
            <consortium name="The Broad Institute Genome Assembly &amp; Analysis Group"/>
            <consortium name="Computational R&amp;D Group"/>
            <consortium name="and Sequencing Platform"/>
            <person name="Di Palma F."/>
            <person name="Alfoldi J."/>
            <person name="Johnson J."/>
            <person name="Berlin A."/>
            <person name="Gnerre S."/>
            <person name="Jaffe D."/>
            <person name="MacCallum I."/>
            <person name="Young S."/>
            <person name="Walker B.J."/>
            <person name="Lander E.S."/>
            <person name="Lindblad-Toh K."/>
        </authorList>
    </citation>
    <scope>NUCLEOTIDE SEQUENCE [LARGE SCALE GENOMIC DNA]</scope>
</reference>
<dbReference type="InterPro" id="IPR013783">
    <property type="entry name" value="Ig-like_fold"/>
</dbReference>
<feature type="chain" id="PRO_5004865168" evidence="3">
    <location>
        <begin position="21"/>
        <end position="424"/>
    </location>
</feature>
<evidence type="ECO:0000313" key="5">
    <source>
        <dbReference type="Ensembl" id="ENSLOCP00000000134.1"/>
    </source>
</evidence>
<keyword evidence="2" id="KW-0472">Membrane</keyword>
<feature type="domain" description="Ig-like" evidence="4">
    <location>
        <begin position="296"/>
        <end position="380"/>
    </location>
</feature>
<dbReference type="SUPFAM" id="SSF48726">
    <property type="entry name" value="Immunoglobulin"/>
    <property type="match status" value="4"/>
</dbReference>
<feature type="transmembrane region" description="Helical" evidence="2">
    <location>
        <begin position="397"/>
        <end position="420"/>
    </location>
</feature>
<dbReference type="OrthoDB" id="10045578at2759"/>
<dbReference type="PANTHER" id="PTHR45889:SF8">
    <property type="entry name" value="IG-LIKE DOMAIN-CONTAINING PROTEIN"/>
    <property type="match status" value="1"/>
</dbReference>
<dbReference type="InterPro" id="IPR003598">
    <property type="entry name" value="Ig_sub2"/>
</dbReference>
<sequence length="424" mass="47082">MDLENLAVLGLCFILQSSAGYENGAVIQIIPADNPLWVKLGTSFTLTCNFHEPCPGVQYTWYKAESTDDNSRSRRNSMFTFPDLKISDEGLYRCEVTCGGKTEKSQVKLHVFSLGIPEITQSNLNGNDTINVTCHVSKVYPDGFVNVELYLGDKLLRNETLDTLDHMSVIHTLSLRREDQGKKLICIARRTDCNFSTEQSQKLNFSEAPSNVQIDVSAPLLEGQEVFMKCSSEGHPSPDISWNRINLPWPSNLQRHSNGTVTGLLSPENSGLYECIANNTMGQNRKPISLAVEYGPRYTSIHASETSIRTRELLNLTCVTDSYPAVQQYKWKKLPAQAVPKDVTQKNSYLIINSFQKHHEGIYECEVVHQSGRTERVYFNAILKEPEEQTGSQSSPLPGAVAGSLLVGMTGGGLAGFLLAKRLL</sequence>
<evidence type="ECO:0000256" key="1">
    <source>
        <dbReference type="ARBA" id="ARBA00023319"/>
    </source>
</evidence>
<keyword evidence="3" id="KW-0732">Signal</keyword>
<dbReference type="Gene3D" id="2.60.40.10">
    <property type="entry name" value="Immunoglobulins"/>
    <property type="match status" value="4"/>
</dbReference>
<dbReference type="SMART" id="SM00408">
    <property type="entry name" value="IGc2"/>
    <property type="match status" value="3"/>
</dbReference>
<dbReference type="KEGG" id="loc:107076005"/>
<keyword evidence="2" id="KW-1133">Transmembrane helix</keyword>
<dbReference type="OMA" id="CIANNTM"/>
<dbReference type="PROSITE" id="PS50835">
    <property type="entry name" value="IG_LIKE"/>
    <property type="match status" value="3"/>
</dbReference>
<dbReference type="HOGENOM" id="CLU_647144_0_0_1"/>
<proteinExistence type="predicted"/>
<protein>
    <submittedName>
        <fullName evidence="5">Vascular cell adhesion protein 1-like</fullName>
    </submittedName>
</protein>
<feature type="domain" description="Ig-like" evidence="4">
    <location>
        <begin position="31"/>
        <end position="110"/>
    </location>
</feature>
<dbReference type="Ensembl" id="ENSLOCT00000000134.1">
    <property type="protein sequence ID" value="ENSLOCP00000000134.1"/>
    <property type="gene ID" value="ENSLOCG00000000121.1"/>
</dbReference>
<keyword evidence="2" id="KW-0812">Transmembrane</keyword>
<evidence type="ECO:0000259" key="4">
    <source>
        <dbReference type="PROSITE" id="PS50835"/>
    </source>
</evidence>
<evidence type="ECO:0000256" key="3">
    <source>
        <dbReference type="SAM" id="SignalP"/>
    </source>
</evidence>
<dbReference type="CDD" id="cd00096">
    <property type="entry name" value="Ig"/>
    <property type="match status" value="2"/>
</dbReference>
<dbReference type="Bgee" id="ENSLOCG00000000121">
    <property type="expression patterns" value="Expressed in heart and 8 other cell types or tissues"/>
</dbReference>
<dbReference type="InterPro" id="IPR036179">
    <property type="entry name" value="Ig-like_dom_sf"/>
</dbReference>
<reference evidence="5" key="2">
    <citation type="submission" date="2025-08" db="UniProtKB">
        <authorList>
            <consortium name="Ensembl"/>
        </authorList>
    </citation>
    <scope>IDENTIFICATION</scope>
</reference>
<feature type="signal peptide" evidence="3">
    <location>
        <begin position="1"/>
        <end position="20"/>
    </location>
</feature>
<accession>W5LVH7</accession>
<name>W5LVH7_LEPOC</name>
<dbReference type="Pfam" id="PF13927">
    <property type="entry name" value="Ig_3"/>
    <property type="match status" value="3"/>
</dbReference>
<dbReference type="InterPro" id="IPR003006">
    <property type="entry name" value="Ig/MHC_CS"/>
</dbReference>
<dbReference type="InterPro" id="IPR007110">
    <property type="entry name" value="Ig-like_dom"/>
</dbReference>
<dbReference type="AlphaFoldDB" id="W5LVH7"/>
<dbReference type="Proteomes" id="UP000018468">
    <property type="component" value="Unassembled WGS sequence"/>
</dbReference>
<keyword evidence="6" id="KW-1185">Reference proteome</keyword>
<dbReference type="PROSITE" id="PS00290">
    <property type="entry name" value="IG_MHC"/>
    <property type="match status" value="1"/>
</dbReference>
<organism evidence="5 6">
    <name type="scientific">Lepisosteus oculatus</name>
    <name type="common">Spotted gar</name>
    <dbReference type="NCBI Taxonomy" id="7918"/>
    <lineage>
        <taxon>Eukaryota</taxon>
        <taxon>Metazoa</taxon>
        <taxon>Chordata</taxon>
        <taxon>Craniata</taxon>
        <taxon>Vertebrata</taxon>
        <taxon>Euteleostomi</taxon>
        <taxon>Actinopterygii</taxon>
        <taxon>Neopterygii</taxon>
        <taxon>Holostei</taxon>
        <taxon>Semionotiformes</taxon>
        <taxon>Lepisosteidae</taxon>
        <taxon>Lepisosteus</taxon>
    </lineage>
</organism>
<dbReference type="PANTHER" id="PTHR45889">
    <property type="entry name" value="IG-LIKE DOMAIN-CONTAINING PROTEIN"/>
    <property type="match status" value="1"/>
</dbReference>
<keyword evidence="1" id="KW-0393">Immunoglobulin domain</keyword>
<dbReference type="SMART" id="SM00409">
    <property type="entry name" value="IG"/>
    <property type="match status" value="3"/>
</dbReference>
<evidence type="ECO:0000256" key="2">
    <source>
        <dbReference type="SAM" id="Phobius"/>
    </source>
</evidence>
<reference evidence="5" key="3">
    <citation type="submission" date="2025-09" db="UniProtKB">
        <authorList>
            <consortium name="Ensembl"/>
        </authorList>
    </citation>
    <scope>IDENTIFICATION</scope>
</reference>
<dbReference type="eggNOG" id="ENOG502QSKQ">
    <property type="taxonomic scope" value="Eukaryota"/>
</dbReference>
<dbReference type="InterPro" id="IPR003599">
    <property type="entry name" value="Ig_sub"/>
</dbReference>